<dbReference type="OrthoDB" id="7437325at2759"/>
<dbReference type="AlphaFoldDB" id="A0A4C1V2H1"/>
<accession>A0A4C1V2H1</accession>
<comment type="caution">
    <text evidence="2">The sequence shown here is derived from an EMBL/GenBank/DDBJ whole genome shotgun (WGS) entry which is preliminary data.</text>
</comment>
<feature type="region of interest" description="Disordered" evidence="1">
    <location>
        <begin position="226"/>
        <end position="261"/>
    </location>
</feature>
<gene>
    <name evidence="2" type="ORF">EVAR_16884_1</name>
</gene>
<sequence>MAQNHPRAKSSEGVQIKRTCPDDTLTDARLRVNLYNRGRREKSVSGRRQLSTHALYSVKRASARPREARELATRIANDYRVIPEYSKVIMEYKNLRRYSLRNSDLLKRRWNRYRDEWKGRDKRPIFLPDRRDEHFYNHNPVYRPEESMHKKMDFRMKLKPGPGVDSVGHIPIPDELMIKRNFRTVPSNKLKGSENRKPIQNREASETNAANISPCKTSKVTKIKIQMAEPEFQRGREVESSTGPASESNAGARPELESKRV</sequence>
<organism evidence="2 3">
    <name type="scientific">Eumeta variegata</name>
    <name type="common">Bagworm moth</name>
    <name type="synonym">Eumeta japonica</name>
    <dbReference type="NCBI Taxonomy" id="151549"/>
    <lineage>
        <taxon>Eukaryota</taxon>
        <taxon>Metazoa</taxon>
        <taxon>Ecdysozoa</taxon>
        <taxon>Arthropoda</taxon>
        <taxon>Hexapoda</taxon>
        <taxon>Insecta</taxon>
        <taxon>Pterygota</taxon>
        <taxon>Neoptera</taxon>
        <taxon>Endopterygota</taxon>
        <taxon>Lepidoptera</taxon>
        <taxon>Glossata</taxon>
        <taxon>Ditrysia</taxon>
        <taxon>Tineoidea</taxon>
        <taxon>Psychidae</taxon>
        <taxon>Oiketicinae</taxon>
        <taxon>Eumeta</taxon>
    </lineage>
</organism>
<feature type="compositionally biased region" description="Polar residues" evidence="1">
    <location>
        <begin position="240"/>
        <end position="249"/>
    </location>
</feature>
<proteinExistence type="predicted"/>
<feature type="region of interest" description="Disordered" evidence="1">
    <location>
        <begin position="187"/>
        <end position="212"/>
    </location>
</feature>
<evidence type="ECO:0000313" key="2">
    <source>
        <dbReference type="EMBL" id="GBP32720.1"/>
    </source>
</evidence>
<evidence type="ECO:0000313" key="3">
    <source>
        <dbReference type="Proteomes" id="UP000299102"/>
    </source>
</evidence>
<evidence type="ECO:0000256" key="1">
    <source>
        <dbReference type="SAM" id="MobiDB-lite"/>
    </source>
</evidence>
<name>A0A4C1V2H1_EUMVA</name>
<protein>
    <submittedName>
        <fullName evidence="2">Uncharacterized protein</fullName>
    </submittedName>
</protein>
<dbReference type="EMBL" id="BGZK01000263">
    <property type="protein sequence ID" value="GBP32720.1"/>
    <property type="molecule type" value="Genomic_DNA"/>
</dbReference>
<reference evidence="2 3" key="1">
    <citation type="journal article" date="2019" name="Commun. Biol.">
        <title>The bagworm genome reveals a unique fibroin gene that provides high tensile strength.</title>
        <authorList>
            <person name="Kono N."/>
            <person name="Nakamura H."/>
            <person name="Ohtoshi R."/>
            <person name="Tomita M."/>
            <person name="Numata K."/>
            <person name="Arakawa K."/>
        </authorList>
    </citation>
    <scope>NUCLEOTIDE SEQUENCE [LARGE SCALE GENOMIC DNA]</scope>
</reference>
<dbReference type="Proteomes" id="UP000299102">
    <property type="component" value="Unassembled WGS sequence"/>
</dbReference>
<keyword evidence="3" id="KW-1185">Reference proteome</keyword>